<keyword evidence="2" id="KW-0378">Hydrolase</keyword>
<dbReference type="EMBL" id="CU928158">
    <property type="protein sequence ID" value="CAQ89148.1"/>
    <property type="molecule type" value="Genomic_DNA"/>
</dbReference>
<dbReference type="InterPro" id="IPR050471">
    <property type="entry name" value="AB_hydrolase"/>
</dbReference>
<name>B7LRV6_ESCF3</name>
<dbReference type="SUPFAM" id="SSF53474">
    <property type="entry name" value="alpha/beta-Hydrolases"/>
    <property type="match status" value="1"/>
</dbReference>
<dbReference type="PANTHER" id="PTHR43433">
    <property type="entry name" value="HYDROLASE, ALPHA/BETA FOLD FAMILY PROTEIN"/>
    <property type="match status" value="1"/>
</dbReference>
<dbReference type="SMR" id="B7LRV6"/>
<dbReference type="NCBIfam" id="TIGR02427">
    <property type="entry name" value="protocat_pcaD"/>
    <property type="match status" value="1"/>
</dbReference>
<accession>B7LRV6</accession>
<evidence type="ECO:0000313" key="3">
    <source>
        <dbReference type="Proteomes" id="UP000000745"/>
    </source>
</evidence>
<dbReference type="PANTHER" id="PTHR43433:SF5">
    <property type="entry name" value="AB HYDROLASE-1 DOMAIN-CONTAINING PROTEIN"/>
    <property type="match status" value="1"/>
</dbReference>
<gene>
    <name evidence="2" type="primary">pcaD</name>
    <name evidence="2" type="ordered locus">EFER_1632</name>
</gene>
<feature type="domain" description="AB hydrolase-1" evidence="1">
    <location>
        <begin position="31"/>
        <end position="254"/>
    </location>
</feature>
<sequence length="271" mass="29443">MHRSLSTGCWLAIRNNKMKINYQIEGPENAPVIVLSNSLGTTLSMWQPQISALTSHFRVLRYDTHGHGKTEKNETVTLAQLGEDVVALLDHLAIEKAHFCGISMGGLTGLWLARYKPQRFHSVTVLNSAAKIGEATGWLSRAQAVREKGMQAIAATAPERWFSESYRLTAATHVAFLCQQLAESSPEGYASCCEALANADLRAELSAIDLPVLLIAGELDPVTTVADAQFMQQKIDGSRLEIVTASHLSSIEAPEVVNALLIEFCGGNNAR</sequence>
<dbReference type="HOGENOM" id="CLU_020336_50_3_6"/>
<dbReference type="GO" id="GO:0042952">
    <property type="term" value="P:beta-ketoadipate pathway"/>
    <property type="evidence" value="ECO:0007669"/>
    <property type="project" value="InterPro"/>
</dbReference>
<dbReference type="Pfam" id="PF00561">
    <property type="entry name" value="Abhydrolase_1"/>
    <property type="match status" value="1"/>
</dbReference>
<dbReference type="InterPro" id="IPR026968">
    <property type="entry name" value="PcaD/CatD"/>
</dbReference>
<evidence type="ECO:0000313" key="2">
    <source>
        <dbReference type="EMBL" id="CAQ89148.1"/>
    </source>
</evidence>
<reference evidence="3" key="1">
    <citation type="journal article" date="2009" name="PLoS Genet.">
        <title>Organised genome dynamics in the Escherichia coli species results in highly diverse adaptive paths.</title>
        <authorList>
            <person name="Touchon M."/>
            <person name="Hoede C."/>
            <person name="Tenaillon O."/>
            <person name="Barbe V."/>
            <person name="Baeriswyl S."/>
            <person name="Bidet P."/>
            <person name="Bingen E."/>
            <person name="Bonacorsi S."/>
            <person name="Bouchier C."/>
            <person name="Bouvet O."/>
            <person name="Calteau A."/>
            <person name="Chiapello H."/>
            <person name="Clermont O."/>
            <person name="Cruveiller S."/>
            <person name="Danchin A."/>
            <person name="Diard M."/>
            <person name="Dossat C."/>
            <person name="Karoui M.E."/>
            <person name="Frapy E."/>
            <person name="Garry L."/>
            <person name="Ghigo J.M."/>
            <person name="Gilles A.M."/>
            <person name="Johnson J."/>
            <person name="Le Bouguenec C."/>
            <person name="Lescat M."/>
            <person name="Mangenot S."/>
            <person name="Martinez-Jehanne V."/>
            <person name="Matic I."/>
            <person name="Nassif X."/>
            <person name="Oztas S."/>
            <person name="Petit M.A."/>
            <person name="Pichon C."/>
            <person name="Rouy Z."/>
            <person name="Ruf C.S."/>
            <person name="Schneider D."/>
            <person name="Tourret J."/>
            <person name="Vacherie B."/>
            <person name="Vallenet D."/>
            <person name="Medigue C."/>
            <person name="Rocha E.P.C."/>
            <person name="Denamur E."/>
        </authorList>
    </citation>
    <scope>NUCLEOTIDE SEQUENCE [LARGE SCALE GENOMIC DNA]</scope>
    <source>
        <strain evidence="3">ATCC 35469 / DSM 13698 / BCRC 15582 / CCUG 18766 / IAM 14443 / JCM 21226 / LMG 7866 / NBRC 102419 / NCTC 12128 / CDC 0568-73</strain>
    </source>
</reference>
<dbReference type="Proteomes" id="UP000000745">
    <property type="component" value="Chromosome"/>
</dbReference>
<evidence type="ECO:0000259" key="1">
    <source>
        <dbReference type="Pfam" id="PF00561"/>
    </source>
</evidence>
<dbReference type="InterPro" id="IPR029058">
    <property type="entry name" value="AB_hydrolase_fold"/>
</dbReference>
<dbReference type="InterPro" id="IPR000073">
    <property type="entry name" value="AB_hydrolase_1"/>
</dbReference>
<organism evidence="2 3">
    <name type="scientific">Escherichia fergusonii (strain ATCC 35469 / DSM 13698 / CCUG 18766 / IAM 14443 / JCM 21226 / LMG 7866 / NBRC 102419 / NCTC 12128 / CDC 0568-73)</name>
    <dbReference type="NCBI Taxonomy" id="585054"/>
    <lineage>
        <taxon>Bacteria</taxon>
        <taxon>Pseudomonadati</taxon>
        <taxon>Pseudomonadota</taxon>
        <taxon>Gammaproteobacteria</taxon>
        <taxon>Enterobacterales</taxon>
        <taxon>Enterobacteriaceae</taxon>
        <taxon>Escherichia</taxon>
    </lineage>
</organism>
<keyword evidence="3" id="KW-1185">Reference proteome</keyword>
<dbReference type="AlphaFoldDB" id="B7LRV6"/>
<dbReference type="KEGG" id="efe:EFER_1632"/>
<dbReference type="GO" id="GO:0047570">
    <property type="term" value="F:3-oxoadipate enol-lactonase activity"/>
    <property type="evidence" value="ECO:0007669"/>
    <property type="project" value="UniProtKB-EC"/>
</dbReference>
<dbReference type="ESTHER" id="escfe-e9z855">
    <property type="family name" value="Carboxymethylbutenolide_lactonase"/>
</dbReference>
<proteinExistence type="predicted"/>
<protein>
    <submittedName>
        <fullName evidence="2">3-oxoadipate enol-lactonase I</fullName>
        <ecNumber evidence="2">3.1.1.24</ecNumber>
    </submittedName>
</protein>
<dbReference type="PRINTS" id="PR00111">
    <property type="entry name" value="ABHYDROLASE"/>
</dbReference>
<dbReference type="Gene3D" id="3.40.50.1820">
    <property type="entry name" value="alpha/beta hydrolase"/>
    <property type="match status" value="1"/>
</dbReference>
<dbReference type="EC" id="3.1.1.24" evidence="2"/>